<evidence type="ECO:0000313" key="3">
    <source>
        <dbReference type="EMBL" id="KAI7842259.1"/>
    </source>
</evidence>
<sequence length="432" mass="45646">MGGGDRKAELRQLRSENRQLLVEKRRLEQELGAAQAAAAQVLALLNGPLSEAVAAATAAEAGGGIQPKLVSEAVQLFACLPAACIYAGIGSSGTGEDVRIRAFEQLIWPNCSGRLRGGLLIHTPTAAMAHRVARFVVGQGLACGALTEDLSSEQIERTASEFRSGKLKALVCSEEVEAVDLLTNAKHIVFMQPPRDPELYVQLVNQQSVTEAFEVETLYRPAVDRVQVLELVGKSRANVMLGAVPPPQPAAGTSSEARKAALDAQAAARAGFFALPPIGPAGAAYLLAAKAQLDAMPLPADFSRVEEVLLELLGDKCVSQAFLLDIYCATEASPDGASASAFYSRAQNAVQVLLDQGKLEEQLPQRRPGETDSQYAMRCLHERLLSARQQAQGAMPAGPAGAAPAPAEVWQAAQHRAMAAALHAIPELAKRA</sequence>
<feature type="domain" description="Helicase C-terminal" evidence="2">
    <location>
        <begin position="118"/>
        <end position="204"/>
    </location>
</feature>
<dbReference type="InterPro" id="IPR001650">
    <property type="entry name" value="Helicase_C-like"/>
</dbReference>
<name>A0AAD5DTS1_9CHLO</name>
<protein>
    <recommendedName>
        <fullName evidence="2">Helicase C-terminal domain-containing protein</fullName>
    </recommendedName>
</protein>
<proteinExistence type="predicted"/>
<dbReference type="EMBL" id="JADXDR010000053">
    <property type="protein sequence ID" value="KAI7842259.1"/>
    <property type="molecule type" value="Genomic_DNA"/>
</dbReference>
<dbReference type="Pfam" id="PF00271">
    <property type="entry name" value="Helicase_C"/>
    <property type="match status" value="1"/>
</dbReference>
<organism evidence="3 4">
    <name type="scientific">Chlorella ohadii</name>
    <dbReference type="NCBI Taxonomy" id="2649997"/>
    <lineage>
        <taxon>Eukaryota</taxon>
        <taxon>Viridiplantae</taxon>
        <taxon>Chlorophyta</taxon>
        <taxon>core chlorophytes</taxon>
        <taxon>Trebouxiophyceae</taxon>
        <taxon>Chlorellales</taxon>
        <taxon>Chlorellaceae</taxon>
        <taxon>Chlorella clade</taxon>
        <taxon>Chlorella</taxon>
    </lineage>
</organism>
<dbReference type="Proteomes" id="UP001205105">
    <property type="component" value="Unassembled WGS sequence"/>
</dbReference>
<evidence type="ECO:0000259" key="2">
    <source>
        <dbReference type="Pfam" id="PF00271"/>
    </source>
</evidence>
<keyword evidence="1" id="KW-0175">Coiled coil</keyword>
<comment type="caution">
    <text evidence="3">The sequence shown here is derived from an EMBL/GenBank/DDBJ whole genome shotgun (WGS) entry which is preliminary data.</text>
</comment>
<dbReference type="AlphaFoldDB" id="A0AAD5DTS1"/>
<evidence type="ECO:0000256" key="1">
    <source>
        <dbReference type="SAM" id="Coils"/>
    </source>
</evidence>
<accession>A0AAD5DTS1</accession>
<keyword evidence="4" id="KW-1185">Reference proteome</keyword>
<gene>
    <name evidence="3" type="ORF">COHA_003900</name>
</gene>
<dbReference type="SUPFAM" id="SSF52540">
    <property type="entry name" value="P-loop containing nucleoside triphosphate hydrolases"/>
    <property type="match status" value="1"/>
</dbReference>
<feature type="coiled-coil region" evidence="1">
    <location>
        <begin position="10"/>
        <end position="44"/>
    </location>
</feature>
<evidence type="ECO:0000313" key="4">
    <source>
        <dbReference type="Proteomes" id="UP001205105"/>
    </source>
</evidence>
<reference evidence="3" key="1">
    <citation type="submission" date="2020-11" db="EMBL/GenBank/DDBJ databases">
        <title>Chlorella ohadii genome sequencing and assembly.</title>
        <authorList>
            <person name="Murik O."/>
            <person name="Treves H."/>
            <person name="Kedem I."/>
            <person name="Shotland Y."/>
            <person name="Kaplan A."/>
        </authorList>
    </citation>
    <scope>NUCLEOTIDE SEQUENCE</scope>
    <source>
        <strain evidence="3">1</strain>
    </source>
</reference>
<dbReference type="InterPro" id="IPR027417">
    <property type="entry name" value="P-loop_NTPase"/>
</dbReference>
<dbReference type="Gene3D" id="3.40.50.300">
    <property type="entry name" value="P-loop containing nucleotide triphosphate hydrolases"/>
    <property type="match status" value="1"/>
</dbReference>